<proteinExistence type="predicted"/>
<evidence type="ECO:0000313" key="2">
    <source>
        <dbReference type="EMBL" id="MBA0810661.1"/>
    </source>
</evidence>
<gene>
    <name evidence="2" type="ORF">Gohar_002631</name>
</gene>
<accession>A0A7J9HLF9</accession>
<sequence>MMRQFGCMQRIPSPPQELEYLHKIDLQGRLEEDWPTFHKKHIEIWQRRYNDKPYLLLASERSKQHRRKKPRRGTINPRSGEDVVAGSTSALSALEDLIAMQPPSGLSLQLLTQIGDLRWVARTRLQSTTEEGDKVKNQPQRACEDEAEVDKEPP</sequence>
<dbReference type="AlphaFoldDB" id="A0A7J9HLF9"/>
<feature type="region of interest" description="Disordered" evidence="1">
    <location>
        <begin position="125"/>
        <end position="154"/>
    </location>
</feature>
<reference evidence="2 3" key="1">
    <citation type="journal article" date="2019" name="Genome Biol. Evol.">
        <title>Insights into the evolution of the New World diploid cottons (Gossypium, subgenus Houzingenia) based on genome sequencing.</title>
        <authorList>
            <person name="Grover C.E."/>
            <person name="Arick M.A. 2nd"/>
            <person name="Thrash A."/>
            <person name="Conover J.L."/>
            <person name="Sanders W.S."/>
            <person name="Peterson D.G."/>
            <person name="Frelichowski J.E."/>
            <person name="Scheffler J.A."/>
            <person name="Scheffler B.E."/>
            <person name="Wendel J.F."/>
        </authorList>
    </citation>
    <scope>NUCLEOTIDE SEQUENCE [LARGE SCALE GENOMIC DNA]</scope>
    <source>
        <strain evidence="2">0</strain>
        <tissue evidence="2">Leaf</tissue>
    </source>
</reference>
<evidence type="ECO:0000313" key="3">
    <source>
        <dbReference type="Proteomes" id="UP000593560"/>
    </source>
</evidence>
<keyword evidence="3" id="KW-1185">Reference proteome</keyword>
<dbReference type="Proteomes" id="UP000593560">
    <property type="component" value="Unassembled WGS sequence"/>
</dbReference>
<feature type="compositionally biased region" description="Acidic residues" evidence="1">
    <location>
        <begin position="145"/>
        <end position="154"/>
    </location>
</feature>
<organism evidence="2 3">
    <name type="scientific">Gossypium harknessii</name>
    <dbReference type="NCBI Taxonomy" id="34285"/>
    <lineage>
        <taxon>Eukaryota</taxon>
        <taxon>Viridiplantae</taxon>
        <taxon>Streptophyta</taxon>
        <taxon>Embryophyta</taxon>
        <taxon>Tracheophyta</taxon>
        <taxon>Spermatophyta</taxon>
        <taxon>Magnoliopsida</taxon>
        <taxon>eudicotyledons</taxon>
        <taxon>Gunneridae</taxon>
        <taxon>Pentapetalae</taxon>
        <taxon>rosids</taxon>
        <taxon>malvids</taxon>
        <taxon>Malvales</taxon>
        <taxon>Malvaceae</taxon>
        <taxon>Malvoideae</taxon>
        <taxon>Gossypium</taxon>
    </lineage>
</organism>
<feature type="non-terminal residue" evidence="2">
    <location>
        <position position="154"/>
    </location>
</feature>
<feature type="compositionally biased region" description="Basic residues" evidence="1">
    <location>
        <begin position="63"/>
        <end position="72"/>
    </location>
</feature>
<evidence type="ECO:0000256" key="1">
    <source>
        <dbReference type="SAM" id="MobiDB-lite"/>
    </source>
</evidence>
<comment type="caution">
    <text evidence="2">The sequence shown here is derived from an EMBL/GenBank/DDBJ whole genome shotgun (WGS) entry which is preliminary data.</text>
</comment>
<dbReference type="OrthoDB" id="995231at2759"/>
<dbReference type="EMBL" id="JABFAD010000010">
    <property type="protein sequence ID" value="MBA0810661.1"/>
    <property type="molecule type" value="Genomic_DNA"/>
</dbReference>
<feature type="region of interest" description="Disordered" evidence="1">
    <location>
        <begin position="59"/>
        <end position="83"/>
    </location>
</feature>
<protein>
    <submittedName>
        <fullName evidence="2">Uncharacterized protein</fullName>
    </submittedName>
</protein>
<name>A0A7J9HLF9_9ROSI</name>